<evidence type="ECO:0000313" key="1">
    <source>
        <dbReference type="EMBL" id="GBM32395.1"/>
    </source>
</evidence>
<organism evidence="1 2">
    <name type="scientific">Araneus ventricosus</name>
    <name type="common">Orbweaver spider</name>
    <name type="synonym">Epeira ventricosa</name>
    <dbReference type="NCBI Taxonomy" id="182803"/>
    <lineage>
        <taxon>Eukaryota</taxon>
        <taxon>Metazoa</taxon>
        <taxon>Ecdysozoa</taxon>
        <taxon>Arthropoda</taxon>
        <taxon>Chelicerata</taxon>
        <taxon>Arachnida</taxon>
        <taxon>Araneae</taxon>
        <taxon>Araneomorphae</taxon>
        <taxon>Entelegynae</taxon>
        <taxon>Araneoidea</taxon>
        <taxon>Araneidae</taxon>
        <taxon>Araneus</taxon>
    </lineage>
</organism>
<dbReference type="EMBL" id="BGPR01000707">
    <property type="protein sequence ID" value="GBM32395.1"/>
    <property type="molecule type" value="Genomic_DNA"/>
</dbReference>
<accession>A0A4Y2EWW4</accession>
<gene>
    <name evidence="1" type="ORF">AVEN_239787_1</name>
</gene>
<sequence length="71" mass="8030">MVRATAFCFYERGFDPRLGGVRSFVTILHRNRPTLGQSVEAWIRACVVGKQRTANNDDEVCFAEEVAKEIP</sequence>
<name>A0A4Y2EWW4_ARAVE</name>
<protein>
    <submittedName>
        <fullName evidence="1">Uncharacterized protein</fullName>
    </submittedName>
</protein>
<dbReference type="Proteomes" id="UP000499080">
    <property type="component" value="Unassembled WGS sequence"/>
</dbReference>
<reference evidence="1 2" key="1">
    <citation type="journal article" date="2019" name="Sci. Rep.">
        <title>Orb-weaving spider Araneus ventricosus genome elucidates the spidroin gene catalogue.</title>
        <authorList>
            <person name="Kono N."/>
            <person name="Nakamura H."/>
            <person name="Ohtoshi R."/>
            <person name="Moran D.A.P."/>
            <person name="Shinohara A."/>
            <person name="Yoshida Y."/>
            <person name="Fujiwara M."/>
            <person name="Mori M."/>
            <person name="Tomita M."/>
            <person name="Arakawa K."/>
        </authorList>
    </citation>
    <scope>NUCLEOTIDE SEQUENCE [LARGE SCALE GENOMIC DNA]</scope>
</reference>
<comment type="caution">
    <text evidence="1">The sequence shown here is derived from an EMBL/GenBank/DDBJ whole genome shotgun (WGS) entry which is preliminary data.</text>
</comment>
<proteinExistence type="predicted"/>
<dbReference type="AlphaFoldDB" id="A0A4Y2EWW4"/>
<evidence type="ECO:0000313" key="2">
    <source>
        <dbReference type="Proteomes" id="UP000499080"/>
    </source>
</evidence>
<keyword evidence="2" id="KW-1185">Reference proteome</keyword>